<dbReference type="Pfam" id="PF17667">
    <property type="entry name" value="Pkinase_fungal"/>
    <property type="match status" value="1"/>
</dbReference>
<feature type="compositionally biased region" description="Basic and acidic residues" evidence="1">
    <location>
        <begin position="639"/>
        <end position="659"/>
    </location>
</feature>
<dbReference type="PANTHER" id="PTHR38248">
    <property type="entry name" value="FUNK1 6"/>
    <property type="match status" value="1"/>
</dbReference>
<protein>
    <recommendedName>
        <fullName evidence="2">Fungal-type protein kinase domain-containing protein</fullName>
    </recommendedName>
</protein>
<feature type="region of interest" description="Disordered" evidence="1">
    <location>
        <begin position="568"/>
        <end position="659"/>
    </location>
</feature>
<keyword evidence="4" id="KW-1185">Reference proteome</keyword>
<dbReference type="PANTHER" id="PTHR38248:SF2">
    <property type="entry name" value="FUNK1 11"/>
    <property type="match status" value="1"/>
</dbReference>
<dbReference type="OrthoDB" id="3265188at2759"/>
<dbReference type="AlphaFoldDB" id="A0A371CIQ8"/>
<gene>
    <name evidence="3" type="ORF">OH76DRAFT_1511962</name>
</gene>
<proteinExistence type="predicted"/>
<dbReference type="Gene3D" id="1.10.510.10">
    <property type="entry name" value="Transferase(Phosphotransferase) domain 1"/>
    <property type="match status" value="1"/>
</dbReference>
<evidence type="ECO:0000259" key="2">
    <source>
        <dbReference type="Pfam" id="PF17667"/>
    </source>
</evidence>
<sequence>MECNNATGNLEAVKARGSTRAELGYAEMFIEVKPDPHHDFFVDPPAAGNDDDGETHDFFATSEDATFNRRRNRAFGQHISYATEIFARQYRVKLFTVSMSGSCAQFLRWDRSGCIVSEAFDIREHPEVLCEFLWRFSQTTSEVRGHDPTICAALLQEEELFRDTLRAHVAFQLGIQGDGLDHAMREHYHPGCVSVVSVLAHGEAANADSLHRFLVSRPVVSPLNLTGRSTRGFWGVDASTRRVVFLKDTWRSSSSETEGEVLHRLGEAGVRNVPSVSWHGDVPNRIPDTEYHIPREFMQCSIVDEYCSDPWVSRIAGNNVIVGKYWHYRMVLNTVGYGLARINGTEELLHAAYDVFHALINAHEHASRLHRDISVGNIVLVREQGRDIRRGYLVDWDASCKTDDAGEAVDVGRAGTWLFMSNRMLAARAVTIKHTLQDDLESLLYVVLYCAFLYLPHNLSKQDLFRTVRLFFEDARFINGRIAGGQGKLDNASSRTYTKPVKFNAPLKEWLDAFMDYCNPPNGMPMSGEDPWTELQLLNKFWADFLQTHTLEQNDRQVHEHLHITDECEDPAQPGRSVSSDVISLGKRPSEEYGVDDARITKKSRRAAAVPAPMRPLRRSERIRGQQERPKLTRLTRSVAREPTKCRMSRRDTQAARRK</sequence>
<dbReference type="InterPro" id="IPR011009">
    <property type="entry name" value="Kinase-like_dom_sf"/>
</dbReference>
<dbReference type="EMBL" id="KZ857580">
    <property type="protein sequence ID" value="RDX40163.1"/>
    <property type="molecule type" value="Genomic_DNA"/>
</dbReference>
<feature type="compositionally biased region" description="Basic and acidic residues" evidence="1">
    <location>
        <begin position="618"/>
        <end position="631"/>
    </location>
</feature>
<name>A0A371CIQ8_9APHY</name>
<feature type="compositionally biased region" description="Basic and acidic residues" evidence="1">
    <location>
        <begin position="588"/>
        <end position="600"/>
    </location>
</feature>
<accession>A0A371CIQ8</accession>
<dbReference type="Proteomes" id="UP000256964">
    <property type="component" value="Unassembled WGS sequence"/>
</dbReference>
<evidence type="ECO:0000313" key="4">
    <source>
        <dbReference type="Proteomes" id="UP000256964"/>
    </source>
</evidence>
<organism evidence="3 4">
    <name type="scientific">Lentinus brumalis</name>
    <dbReference type="NCBI Taxonomy" id="2498619"/>
    <lineage>
        <taxon>Eukaryota</taxon>
        <taxon>Fungi</taxon>
        <taxon>Dikarya</taxon>
        <taxon>Basidiomycota</taxon>
        <taxon>Agaricomycotina</taxon>
        <taxon>Agaricomycetes</taxon>
        <taxon>Polyporales</taxon>
        <taxon>Polyporaceae</taxon>
        <taxon>Lentinus</taxon>
    </lineage>
</organism>
<feature type="domain" description="Fungal-type protein kinase" evidence="2">
    <location>
        <begin position="70"/>
        <end position="449"/>
    </location>
</feature>
<dbReference type="SUPFAM" id="SSF56112">
    <property type="entry name" value="Protein kinase-like (PK-like)"/>
    <property type="match status" value="1"/>
</dbReference>
<evidence type="ECO:0000313" key="3">
    <source>
        <dbReference type="EMBL" id="RDX40163.1"/>
    </source>
</evidence>
<reference evidence="3 4" key="1">
    <citation type="journal article" date="2018" name="Biotechnol. Biofuels">
        <title>Integrative visual omics of the white-rot fungus Polyporus brumalis exposes the biotechnological potential of its oxidative enzymes for delignifying raw plant biomass.</title>
        <authorList>
            <person name="Miyauchi S."/>
            <person name="Rancon A."/>
            <person name="Drula E."/>
            <person name="Hage H."/>
            <person name="Chaduli D."/>
            <person name="Favel A."/>
            <person name="Grisel S."/>
            <person name="Henrissat B."/>
            <person name="Herpoel-Gimbert I."/>
            <person name="Ruiz-Duenas F.J."/>
            <person name="Chevret D."/>
            <person name="Hainaut M."/>
            <person name="Lin J."/>
            <person name="Wang M."/>
            <person name="Pangilinan J."/>
            <person name="Lipzen A."/>
            <person name="Lesage-Meessen L."/>
            <person name="Navarro D."/>
            <person name="Riley R."/>
            <person name="Grigoriev I.V."/>
            <person name="Zhou S."/>
            <person name="Raouche S."/>
            <person name="Rosso M.N."/>
        </authorList>
    </citation>
    <scope>NUCLEOTIDE SEQUENCE [LARGE SCALE GENOMIC DNA]</scope>
    <source>
        <strain evidence="3 4">BRFM 1820</strain>
    </source>
</reference>
<evidence type="ECO:0000256" key="1">
    <source>
        <dbReference type="SAM" id="MobiDB-lite"/>
    </source>
</evidence>
<dbReference type="InterPro" id="IPR040976">
    <property type="entry name" value="Pkinase_fungal"/>
</dbReference>